<dbReference type="SUPFAM" id="SSF55073">
    <property type="entry name" value="Nucleotide cyclase"/>
    <property type="match status" value="1"/>
</dbReference>
<protein>
    <submittedName>
        <fullName evidence="3">Adenylate/guanylate cyclase domain-containing protein</fullName>
    </submittedName>
</protein>
<dbReference type="InterPro" id="IPR029787">
    <property type="entry name" value="Nucleotide_cyclase"/>
</dbReference>
<feature type="transmembrane region" description="Helical" evidence="1">
    <location>
        <begin position="368"/>
        <end position="387"/>
    </location>
</feature>
<dbReference type="Pfam" id="PF05226">
    <property type="entry name" value="CHASE2"/>
    <property type="match status" value="1"/>
</dbReference>
<feature type="transmembrane region" description="Helical" evidence="1">
    <location>
        <begin position="12"/>
        <end position="30"/>
    </location>
</feature>
<reference evidence="3" key="1">
    <citation type="submission" date="2021-04" db="EMBL/GenBank/DDBJ databases">
        <authorList>
            <person name="Postec A."/>
        </authorList>
    </citation>
    <scope>NUCLEOTIDE SEQUENCE</scope>
    <source>
        <strain evidence="3">F1F22</strain>
    </source>
</reference>
<keyword evidence="1" id="KW-1133">Transmembrane helix</keyword>
<dbReference type="SMART" id="SM00044">
    <property type="entry name" value="CYCc"/>
    <property type="match status" value="1"/>
</dbReference>
<dbReference type="KEGG" id="taqu:KDW03_10345"/>
<evidence type="ECO:0000256" key="1">
    <source>
        <dbReference type="SAM" id="Phobius"/>
    </source>
</evidence>
<evidence type="ECO:0000259" key="2">
    <source>
        <dbReference type="PROSITE" id="PS50125"/>
    </source>
</evidence>
<dbReference type="PANTHER" id="PTHR43081">
    <property type="entry name" value="ADENYLATE CYCLASE, TERMINAL-DIFFERENTIATION SPECIFIC-RELATED"/>
    <property type="match status" value="1"/>
</dbReference>
<keyword evidence="1" id="KW-0812">Transmembrane</keyword>
<dbReference type="CDD" id="cd07302">
    <property type="entry name" value="CHD"/>
    <property type="match status" value="1"/>
</dbReference>
<dbReference type="InterPro" id="IPR001054">
    <property type="entry name" value="A/G_cyclase"/>
</dbReference>
<reference evidence="3" key="2">
    <citation type="submission" date="2022-06" db="EMBL/GenBank/DDBJ databases">
        <title>Thermospira aquatica gen. nov., sp. nov.</title>
        <authorList>
            <person name="Ben Ali Gam Z."/>
            <person name="Labat M."/>
        </authorList>
    </citation>
    <scope>NUCLEOTIDE SEQUENCE</scope>
    <source>
        <strain evidence="3">F1F22</strain>
    </source>
</reference>
<proteinExistence type="predicted"/>
<feature type="transmembrane region" description="Helical" evidence="1">
    <location>
        <begin position="418"/>
        <end position="440"/>
    </location>
</feature>
<evidence type="ECO:0000313" key="4">
    <source>
        <dbReference type="Proteomes" id="UP001056539"/>
    </source>
</evidence>
<name>A0AAX3BC59_9SPIR</name>
<dbReference type="PROSITE" id="PS50125">
    <property type="entry name" value="GUANYLATE_CYCLASE_2"/>
    <property type="match status" value="1"/>
</dbReference>
<feature type="domain" description="Guanylate cyclase" evidence="2">
    <location>
        <begin position="482"/>
        <end position="614"/>
    </location>
</feature>
<dbReference type="SMART" id="SM01080">
    <property type="entry name" value="CHASE2"/>
    <property type="match status" value="1"/>
</dbReference>
<dbReference type="RefSeq" id="WP_271435001.1">
    <property type="nucleotide sequence ID" value="NZ_CP073355.1"/>
</dbReference>
<organism evidence="3 4">
    <name type="scientific">Thermospira aquatica</name>
    <dbReference type="NCBI Taxonomy" id="2828656"/>
    <lineage>
        <taxon>Bacteria</taxon>
        <taxon>Pseudomonadati</taxon>
        <taxon>Spirochaetota</taxon>
        <taxon>Spirochaetia</taxon>
        <taxon>Brevinematales</taxon>
        <taxon>Thermospiraceae</taxon>
        <taxon>Thermospira</taxon>
    </lineage>
</organism>
<dbReference type="AlphaFoldDB" id="A0AAX3BC59"/>
<dbReference type="Pfam" id="PF00211">
    <property type="entry name" value="Guanylate_cyc"/>
    <property type="match status" value="1"/>
</dbReference>
<keyword evidence="4" id="KW-1185">Reference proteome</keyword>
<gene>
    <name evidence="3" type="ORF">KDW03_10345</name>
</gene>
<dbReference type="PANTHER" id="PTHR43081:SF1">
    <property type="entry name" value="ADENYLATE CYCLASE, TERMINAL-DIFFERENTIATION SPECIFIC"/>
    <property type="match status" value="1"/>
</dbReference>
<dbReference type="InterPro" id="IPR007890">
    <property type="entry name" value="CHASE2"/>
</dbReference>
<dbReference type="GO" id="GO:0004016">
    <property type="term" value="F:adenylate cyclase activity"/>
    <property type="evidence" value="ECO:0007669"/>
    <property type="project" value="UniProtKB-ARBA"/>
</dbReference>
<dbReference type="InterPro" id="IPR050697">
    <property type="entry name" value="Adenylyl/Guanylyl_Cyclase_3/4"/>
</dbReference>
<dbReference type="EMBL" id="CP073355">
    <property type="protein sequence ID" value="URA09869.1"/>
    <property type="molecule type" value="Genomic_DNA"/>
</dbReference>
<dbReference type="GO" id="GO:0035556">
    <property type="term" value="P:intracellular signal transduction"/>
    <property type="evidence" value="ECO:0007669"/>
    <property type="project" value="InterPro"/>
</dbReference>
<dbReference type="GO" id="GO:0006171">
    <property type="term" value="P:cAMP biosynthetic process"/>
    <property type="evidence" value="ECO:0007669"/>
    <property type="project" value="TreeGrafter"/>
</dbReference>
<dbReference type="Proteomes" id="UP001056539">
    <property type="component" value="Chromosome"/>
</dbReference>
<evidence type="ECO:0000313" key="3">
    <source>
        <dbReference type="EMBL" id="URA09869.1"/>
    </source>
</evidence>
<keyword evidence="1" id="KW-0472">Membrane</keyword>
<feature type="transmembrane region" description="Helical" evidence="1">
    <location>
        <begin position="394"/>
        <end position="412"/>
    </location>
</feature>
<sequence>MKKPQNKQKVFILSLINFLVIIFFIVVYYLPEKWSLAGWKDFLHRIERVSLNLRYGIFAARGGSLTAEGMAQRQATQSEFYRLIYLVSVDEESIKEYKSYPLPSSVWISVLDHFLQQEPTRRPRSLFFNIPFYEKPDPQFAKKLEGYPIPIGMDFRLEDTGEYPDYESDDAQAMKAFEIPFPYPEVLSHYSSYIAPPSDYTRNTTYLGYLNLEGEEDVMYKVPLFASVTYKKGDTLTNVVYPSAVLMMVLAYTGVRPETVKILPNKVILPQAQLKEKTMDIVIPVDKHYRMRIHYKSQGQYQYLRNISLKDIFRAGLPRQTLLIFGVRSEGTAANKFASPMGSMFSADHLAYGVGTILNREFLSDVPWWIELVIIISWLIILQIMILRGLKTTIFALVLALLLPLGIGITLFKFGWIFATFLPLIAGIFYLIVGEVYILITEEREKRLIKNTFSRYVSPDLVNILVEDPSLVQLGGVEREVTMLFSDIRGFTTLSEGMKPTELIEFLNVYLSQMTDIVLETRGSLDKYIGDAIVAFWGAPLPLEDHALQACTAAVRMVEKLKEFNANLIREGKQPINIGIGLNTGVITVGNIGSQKKKNYTAIGEPMILTEELQDENKTYKTNIIMSEFTYQKVKDKVIVRELDLYPYLDRYVRIYELLGIV</sequence>
<accession>A0AAX3BC59</accession>
<dbReference type="Gene3D" id="3.30.70.1230">
    <property type="entry name" value="Nucleotide cyclase"/>
    <property type="match status" value="1"/>
</dbReference>